<dbReference type="STRING" id="525245.HMPREF0044_0297"/>
<organism evidence="1 2">
    <name type="scientific">Gleimia coleocanis DSM 15436</name>
    <dbReference type="NCBI Taxonomy" id="525245"/>
    <lineage>
        <taxon>Bacteria</taxon>
        <taxon>Bacillati</taxon>
        <taxon>Actinomycetota</taxon>
        <taxon>Actinomycetes</taxon>
        <taxon>Actinomycetales</taxon>
        <taxon>Actinomycetaceae</taxon>
        <taxon>Gleimia</taxon>
    </lineage>
</organism>
<dbReference type="HOGENOM" id="CLU_1830808_0_0_11"/>
<evidence type="ECO:0000313" key="2">
    <source>
        <dbReference type="Proteomes" id="UP000010301"/>
    </source>
</evidence>
<name>C0VYQ7_9ACTO</name>
<dbReference type="AlphaFoldDB" id="C0VYQ7"/>
<protein>
    <submittedName>
        <fullName evidence="1">Uncharacterized protein</fullName>
    </submittedName>
</protein>
<accession>C0VYQ7</accession>
<dbReference type="EMBL" id="ACFG01000004">
    <property type="protein sequence ID" value="EEH64560.1"/>
    <property type="molecule type" value="Genomic_DNA"/>
</dbReference>
<proteinExistence type="predicted"/>
<comment type="caution">
    <text evidence="1">The sequence shown here is derived from an EMBL/GenBank/DDBJ whole genome shotgun (WGS) entry which is preliminary data.</text>
</comment>
<gene>
    <name evidence="1" type="ORF">HMPREF0044_0297</name>
</gene>
<reference evidence="1 2" key="1">
    <citation type="submission" date="2009-01" db="EMBL/GenBank/DDBJ databases">
        <authorList>
            <person name="Qin X."/>
            <person name="Bachman B."/>
            <person name="Battles P."/>
            <person name="Bell A."/>
            <person name="Bess C."/>
            <person name="Bickham C."/>
            <person name="Chaboub L."/>
            <person name="Chen D."/>
            <person name="Coyle M."/>
            <person name="Deiros D.R."/>
            <person name="Dinh H."/>
            <person name="Forbes L."/>
            <person name="Fowler G."/>
            <person name="Francisco L."/>
            <person name="Fu Q."/>
            <person name="Gubbala S."/>
            <person name="Hale W."/>
            <person name="Han Y."/>
            <person name="Hemphill L."/>
            <person name="Highlander S.K."/>
            <person name="Hirani K."/>
            <person name="Hogues M."/>
            <person name="Jackson L."/>
            <person name="Jakkamsetti A."/>
            <person name="Javaid M."/>
            <person name="Jiang H."/>
            <person name="Korchina V."/>
            <person name="Kovar C."/>
            <person name="Lara F."/>
            <person name="Lee S."/>
            <person name="Mata R."/>
            <person name="Mathew T."/>
            <person name="Moen C."/>
            <person name="Morales K."/>
            <person name="Munidasa M."/>
            <person name="Nazareth L."/>
            <person name="Ngo R."/>
            <person name="Nguyen L."/>
            <person name="Okwuonu G."/>
            <person name="Ongeri F."/>
            <person name="Patil S."/>
            <person name="Petrosino J."/>
            <person name="Pham C."/>
            <person name="Pham P."/>
            <person name="Pu L.-L."/>
            <person name="Puazo M."/>
            <person name="Raj R."/>
            <person name="Reid J."/>
            <person name="Rouhana J."/>
            <person name="Saada N."/>
            <person name="Shang Y."/>
            <person name="Simmons D."/>
            <person name="Thornton R."/>
            <person name="Warren J."/>
            <person name="Weissenberger G."/>
            <person name="Zhang J."/>
            <person name="Zhang L."/>
            <person name="Zhou C."/>
            <person name="Zhu D."/>
            <person name="Muzny D."/>
            <person name="Worley K."/>
            <person name="Gibbs R."/>
        </authorList>
    </citation>
    <scope>NUCLEOTIDE SEQUENCE [LARGE SCALE GENOMIC DNA]</scope>
    <source>
        <strain evidence="1 2">DSM 15436</strain>
    </source>
</reference>
<sequence>MVLVCGVATVFLYWASYTGGTDLWVRSFTFSETTQAQVIQKTEKIYTSKRTTYNCVLKYKFELKGRVYKGSGELSKEKINNPCNTIEENLKIVYNPDNPNDNELLQLWLSPESDLVRRISDIYTRLHQRSLIRLEESSMR</sequence>
<evidence type="ECO:0000313" key="1">
    <source>
        <dbReference type="EMBL" id="EEH64560.1"/>
    </source>
</evidence>
<dbReference type="Proteomes" id="UP000010301">
    <property type="component" value="Unassembled WGS sequence"/>
</dbReference>
<keyword evidence="2" id="KW-1185">Reference proteome</keyword>